<dbReference type="CDD" id="cd06575">
    <property type="entry name" value="PASTA_Pbp2x-like_2"/>
    <property type="match status" value="1"/>
</dbReference>
<evidence type="ECO:0000256" key="4">
    <source>
        <dbReference type="SAM" id="Phobius"/>
    </source>
</evidence>
<evidence type="ECO:0000259" key="5">
    <source>
        <dbReference type="PROSITE" id="PS51178"/>
    </source>
</evidence>
<dbReference type="Pfam" id="PF03793">
    <property type="entry name" value="PASTA"/>
    <property type="match status" value="2"/>
</dbReference>
<dbReference type="SMART" id="SM00740">
    <property type="entry name" value="PASTA"/>
    <property type="match status" value="2"/>
</dbReference>
<dbReference type="EMBL" id="PTIS01000001">
    <property type="protein sequence ID" value="PPK49741.1"/>
    <property type="molecule type" value="Genomic_DNA"/>
</dbReference>
<dbReference type="InterPro" id="IPR005311">
    <property type="entry name" value="PBP_dimer"/>
</dbReference>
<dbReference type="Proteomes" id="UP000239863">
    <property type="component" value="Unassembled WGS sequence"/>
</dbReference>
<dbReference type="NCBIfam" id="TIGR02214">
    <property type="entry name" value="spoVD_pbp"/>
    <property type="match status" value="1"/>
</dbReference>
<evidence type="ECO:0000256" key="2">
    <source>
        <dbReference type="ARBA" id="ARBA00007171"/>
    </source>
</evidence>
<evidence type="ECO:0000256" key="1">
    <source>
        <dbReference type="ARBA" id="ARBA00004370"/>
    </source>
</evidence>
<dbReference type="InterPro" id="IPR050515">
    <property type="entry name" value="Beta-lactam/transpept"/>
</dbReference>
<dbReference type="Pfam" id="PF00905">
    <property type="entry name" value="Transpeptidase"/>
    <property type="match status" value="1"/>
</dbReference>
<dbReference type="Gene3D" id="3.40.710.10">
    <property type="entry name" value="DD-peptidase/beta-lactamase superfamily"/>
    <property type="match status" value="1"/>
</dbReference>
<dbReference type="SUPFAM" id="SSF54184">
    <property type="entry name" value="Penicillin-binding protein 2x (pbp-2x), c-terminal domain"/>
    <property type="match status" value="2"/>
</dbReference>
<dbReference type="InterPro" id="IPR036138">
    <property type="entry name" value="PBP_dimer_sf"/>
</dbReference>
<dbReference type="GO" id="GO:0071555">
    <property type="term" value="P:cell wall organization"/>
    <property type="evidence" value="ECO:0007669"/>
    <property type="project" value="TreeGrafter"/>
</dbReference>
<feature type="transmembrane region" description="Helical" evidence="4">
    <location>
        <begin position="16"/>
        <end position="39"/>
    </location>
</feature>
<sequence>MSKIQYKDQVIIRKRIVTIFIFFVVSLTILITRLSYIMIIKSPEYSARAEEQWTSEVKISAKRGSILDRNGKELAISANVYRADLDMNAFRAFLKKENLTNEGVADSISEVLEMKPEEVLKILNKKLPNGKVMQSANLIRRIEKDGADKLKSLGIGGMIVSPDTKRYYPNNNFLAHVLGTTNIDGDGLTGIELAYNKELTGTIGVSILEIDSRGADKEHTISEYRKPVEGMDIFLTIDEKIQQFAEQAADQALMDNQAKSVSIIVMNPKTGEVYALANKPDFNPNKPKEENESMEDLQKKWRNKIVNDTYEPGSIFKVITSIGAMEEGLIDDSSKFMCSGSIKVANRTIHCWKRTGHGEQSFQEILKNSCNVGFVNVGQKLQKEKLNKYIKAFGFGQKTGIDLPGEAKGIVKKTETISDVDLATISFGQTNTVSPIQFLAAFNTLANNGVWVRPHVMKQIMNGEENSIYKTYEDYGEKRIVSEENTKLLRSYLENVIAEGSGKRAYIEGYHIAGKTGTAQKVNSQSGTYEHGKYVASFVGMAPADNPEITVFISIDEPSSGEYYAGVIATPVAKQVFNNIFNYLQIKPDADDKSVEESLLKDVIVPDVRGLKKSEAIKVLKSNNLSYEVSGELDNIYDMSPKPGYTIKENKKILLYADKSYNYNKEVIVPSLTGYSKEGALSILNSIGLEATIEGEGMVIEQSLEADTIVKYGTNIHILLSPTGFD</sequence>
<feature type="domain" description="PASTA" evidence="5">
    <location>
        <begin position="601"/>
        <end position="659"/>
    </location>
</feature>
<dbReference type="RefSeq" id="WP_104409058.1">
    <property type="nucleotide sequence ID" value="NZ_PTIS01000001.1"/>
</dbReference>
<protein>
    <submittedName>
        <fullName evidence="6">Stage V sporulation protein D (Sporulation-specific penicillin-binding protein)</fullName>
    </submittedName>
</protein>
<dbReference type="Pfam" id="PF03717">
    <property type="entry name" value="PBP_dimer"/>
    <property type="match status" value="1"/>
</dbReference>
<keyword evidence="4" id="KW-1133">Transmembrane helix</keyword>
<dbReference type="InterPro" id="IPR011927">
    <property type="entry name" value="SpoVD_pbp"/>
</dbReference>
<dbReference type="InterPro" id="IPR005543">
    <property type="entry name" value="PASTA_dom"/>
</dbReference>
<evidence type="ECO:0000313" key="7">
    <source>
        <dbReference type="Proteomes" id="UP000239863"/>
    </source>
</evidence>
<name>A0A2S6G1H0_9CLOT</name>
<keyword evidence="4" id="KW-0812">Transmembrane</keyword>
<dbReference type="PANTHER" id="PTHR30627">
    <property type="entry name" value="PEPTIDOGLYCAN D,D-TRANSPEPTIDASE"/>
    <property type="match status" value="1"/>
</dbReference>
<dbReference type="Gene3D" id="3.30.10.20">
    <property type="match status" value="1"/>
</dbReference>
<dbReference type="GO" id="GO:0005886">
    <property type="term" value="C:plasma membrane"/>
    <property type="evidence" value="ECO:0007669"/>
    <property type="project" value="TreeGrafter"/>
</dbReference>
<feature type="domain" description="PASTA" evidence="5">
    <location>
        <begin position="664"/>
        <end position="722"/>
    </location>
</feature>
<dbReference type="CDD" id="cd06576">
    <property type="entry name" value="PASTA_Pbp2x-like_1"/>
    <property type="match status" value="1"/>
</dbReference>
<reference evidence="6 7" key="1">
    <citation type="submission" date="2018-02" db="EMBL/GenBank/DDBJ databases">
        <title>Genomic Encyclopedia of Archaeal and Bacterial Type Strains, Phase II (KMG-II): from individual species to whole genera.</title>
        <authorList>
            <person name="Goeker M."/>
        </authorList>
    </citation>
    <scope>NUCLEOTIDE SEQUENCE [LARGE SCALE GENOMIC DNA]</scope>
    <source>
        <strain evidence="6 7">DSM 15099</strain>
    </source>
</reference>
<proteinExistence type="inferred from homology"/>
<comment type="similarity">
    <text evidence="2">Belongs to the transpeptidase family.</text>
</comment>
<comment type="caution">
    <text evidence="6">The sequence shown here is derived from an EMBL/GenBank/DDBJ whole genome shotgun (WGS) entry which is preliminary data.</text>
</comment>
<dbReference type="SUPFAM" id="SSF56519">
    <property type="entry name" value="Penicillin binding protein dimerisation domain"/>
    <property type="match status" value="1"/>
</dbReference>
<evidence type="ECO:0000313" key="6">
    <source>
        <dbReference type="EMBL" id="PPK49741.1"/>
    </source>
</evidence>
<dbReference type="GO" id="GO:0008658">
    <property type="term" value="F:penicillin binding"/>
    <property type="evidence" value="ECO:0007669"/>
    <property type="project" value="InterPro"/>
</dbReference>
<dbReference type="InterPro" id="IPR012338">
    <property type="entry name" value="Beta-lactam/transpept-like"/>
</dbReference>
<gene>
    <name evidence="6" type="ORF">BD821_101407</name>
</gene>
<dbReference type="STRING" id="37659.GCA_000703125_02546"/>
<comment type="subcellular location">
    <subcellularLocation>
        <location evidence="1">Membrane</location>
    </subcellularLocation>
</comment>
<dbReference type="Gene3D" id="3.30.450.330">
    <property type="match status" value="1"/>
</dbReference>
<keyword evidence="3 4" id="KW-0472">Membrane</keyword>
<dbReference type="Gene3D" id="3.90.1310.10">
    <property type="entry name" value="Penicillin-binding protein 2a (Domain 2)"/>
    <property type="match status" value="1"/>
</dbReference>
<dbReference type="SUPFAM" id="SSF56601">
    <property type="entry name" value="beta-lactamase/transpeptidase-like"/>
    <property type="match status" value="1"/>
</dbReference>
<dbReference type="InterPro" id="IPR001460">
    <property type="entry name" value="PCN-bd_Tpept"/>
</dbReference>
<organism evidence="6 7">
    <name type="scientific">Clostridium algidicarnis DSM 15099</name>
    <dbReference type="NCBI Taxonomy" id="1121295"/>
    <lineage>
        <taxon>Bacteria</taxon>
        <taxon>Bacillati</taxon>
        <taxon>Bacillota</taxon>
        <taxon>Clostridia</taxon>
        <taxon>Eubacteriales</taxon>
        <taxon>Clostridiaceae</taxon>
        <taxon>Clostridium</taxon>
    </lineage>
</organism>
<dbReference type="PROSITE" id="PS51178">
    <property type="entry name" value="PASTA"/>
    <property type="match status" value="2"/>
</dbReference>
<dbReference type="AlphaFoldDB" id="A0A2S6G1H0"/>
<accession>A0A2S6G1H0</accession>
<dbReference type="PANTHER" id="PTHR30627:SF1">
    <property type="entry name" value="PEPTIDOGLYCAN D,D-TRANSPEPTIDASE FTSI"/>
    <property type="match status" value="1"/>
</dbReference>
<dbReference type="OrthoDB" id="9804124at2"/>
<evidence type="ECO:0000256" key="3">
    <source>
        <dbReference type="ARBA" id="ARBA00023136"/>
    </source>
</evidence>